<organism evidence="1 2">
    <name type="scientific">Cohnella ginsengisoli</name>
    <dbReference type="NCBI Taxonomy" id="425004"/>
    <lineage>
        <taxon>Bacteria</taxon>
        <taxon>Bacillati</taxon>
        <taxon>Bacillota</taxon>
        <taxon>Bacilli</taxon>
        <taxon>Bacillales</taxon>
        <taxon>Paenibacillaceae</taxon>
        <taxon>Cohnella</taxon>
    </lineage>
</organism>
<comment type="caution">
    <text evidence="1">The sequence shown here is derived from an EMBL/GenBank/DDBJ whole genome shotgun (WGS) entry which is preliminary data.</text>
</comment>
<dbReference type="Proteomes" id="UP001153387">
    <property type="component" value="Unassembled WGS sequence"/>
</dbReference>
<evidence type="ECO:0000313" key="1">
    <source>
        <dbReference type="EMBL" id="MDG0794369.1"/>
    </source>
</evidence>
<protein>
    <submittedName>
        <fullName evidence="1">Uncharacterized protein</fullName>
    </submittedName>
</protein>
<dbReference type="AlphaFoldDB" id="A0A9X4KLB9"/>
<dbReference type="EMBL" id="JAPDHZ010000006">
    <property type="protein sequence ID" value="MDG0794369.1"/>
    <property type="molecule type" value="Genomic_DNA"/>
</dbReference>
<dbReference type="RefSeq" id="WP_277568118.1">
    <property type="nucleotide sequence ID" value="NZ_JAPDHZ010000006.1"/>
</dbReference>
<keyword evidence="2" id="KW-1185">Reference proteome</keyword>
<evidence type="ECO:0000313" key="2">
    <source>
        <dbReference type="Proteomes" id="UP001153387"/>
    </source>
</evidence>
<gene>
    <name evidence="1" type="ORF">OMP38_28670</name>
</gene>
<proteinExistence type="predicted"/>
<sequence length="238" mass="25417">MEATLKGDDEYEPLFEDYRSAGAYLPATRYVSRYESGAFNALARFDDENAVPETPGEGVAGTSSTGVTAEVAEALDRQRHGKGTHGLSLQWAANGKYTMTWANVFATGASANDQAVLSFAMADLSLDLSGQDEAHDAWDIRIGLTDASGTYAELSLADFASPQPLFRASITRLGPLEPLVDDGKYREPYEPVFQTYRLPLNAWAEANPAFAPDAIGGLSFVLVGGPGKVMLDDIGIGP</sequence>
<name>A0A9X4KLB9_9BACL</name>
<reference evidence="1 2" key="1">
    <citation type="submission" date="2022-10" db="EMBL/GenBank/DDBJ databases">
        <title>Comparative genomic analysis of Cohnella hashimotonis sp. nov., isolated from the International Space Station.</title>
        <authorList>
            <person name="Simpson A."/>
            <person name="Venkateswaran K."/>
        </authorList>
    </citation>
    <scope>NUCLEOTIDE SEQUENCE [LARGE SCALE GENOMIC DNA]</scope>
    <source>
        <strain evidence="1 2">DSM 18997</strain>
    </source>
</reference>
<accession>A0A9X4KLB9</accession>